<reference evidence="1" key="1">
    <citation type="submission" date="2024-06" db="EMBL/GenBank/DDBJ databases">
        <authorList>
            <person name="Liu X."/>
            <person name="Lenzi L."/>
            <person name="Haldenby T S."/>
            <person name="Uol C."/>
        </authorList>
    </citation>
    <scope>NUCLEOTIDE SEQUENCE</scope>
</reference>
<dbReference type="Proteomes" id="UP001497525">
    <property type="component" value="Unassembled WGS sequence"/>
</dbReference>
<sequence>MSPDANNCSRGAEELAPIVTYFSFTVPSGNVYQDIFCNQPQIVKNLERACGCHITVGELNTAAGPMQGTFLVEVNYDLDRDGHNAFIQYLQRMGRLLKAASGCMANYRVFNTVFI</sequence>
<dbReference type="EMBL" id="CAXLJL010000356">
    <property type="protein sequence ID" value="CAL5136870.1"/>
    <property type="molecule type" value="Genomic_DNA"/>
</dbReference>
<protein>
    <submittedName>
        <fullName evidence="1">Uncharacterized protein</fullName>
    </submittedName>
</protein>
<proteinExistence type="predicted"/>
<gene>
    <name evidence="1" type="ORF">CDAUBV1_LOCUS11165</name>
</gene>
<name>A0AAV2TJL2_CALDB</name>
<evidence type="ECO:0000313" key="1">
    <source>
        <dbReference type="EMBL" id="CAL5136870.1"/>
    </source>
</evidence>
<dbReference type="AlphaFoldDB" id="A0AAV2TJL2"/>
<organism evidence="1 2">
    <name type="scientific">Calicophoron daubneyi</name>
    <name type="common">Rumen fluke</name>
    <name type="synonym">Paramphistomum daubneyi</name>
    <dbReference type="NCBI Taxonomy" id="300641"/>
    <lineage>
        <taxon>Eukaryota</taxon>
        <taxon>Metazoa</taxon>
        <taxon>Spiralia</taxon>
        <taxon>Lophotrochozoa</taxon>
        <taxon>Platyhelminthes</taxon>
        <taxon>Trematoda</taxon>
        <taxon>Digenea</taxon>
        <taxon>Plagiorchiida</taxon>
        <taxon>Pronocephalata</taxon>
        <taxon>Paramphistomoidea</taxon>
        <taxon>Paramphistomidae</taxon>
        <taxon>Calicophoron</taxon>
    </lineage>
</organism>
<comment type="caution">
    <text evidence="1">The sequence shown here is derived from an EMBL/GenBank/DDBJ whole genome shotgun (WGS) entry which is preliminary data.</text>
</comment>
<evidence type="ECO:0000313" key="2">
    <source>
        <dbReference type="Proteomes" id="UP001497525"/>
    </source>
</evidence>
<accession>A0AAV2TJL2</accession>